<organism evidence="2">
    <name type="scientific">Dissoconium aciculare CBS 342.82</name>
    <dbReference type="NCBI Taxonomy" id="1314786"/>
    <lineage>
        <taxon>Eukaryota</taxon>
        <taxon>Fungi</taxon>
        <taxon>Dikarya</taxon>
        <taxon>Ascomycota</taxon>
        <taxon>Pezizomycotina</taxon>
        <taxon>Dothideomycetes</taxon>
        <taxon>Dothideomycetidae</taxon>
        <taxon>Mycosphaerellales</taxon>
        <taxon>Dissoconiaceae</taxon>
        <taxon>Dissoconium</taxon>
    </lineage>
</organism>
<sequence>MVIISPLPLSFRLEIVRRAFQYDWITKAYATYPGEIRGSIFKRRRNREGRGYQAAMIASRDDRGGCLLSICHVVAGAFTTLCQVKNAF</sequence>
<accession>A0A6J3M145</accession>
<reference evidence="2" key="3">
    <citation type="submission" date="2025-08" db="UniProtKB">
        <authorList>
            <consortium name="RefSeq"/>
        </authorList>
    </citation>
    <scope>IDENTIFICATION</scope>
    <source>
        <strain evidence="2">CBS 342.82</strain>
    </source>
</reference>
<reference evidence="2" key="1">
    <citation type="submission" date="2020-01" db="EMBL/GenBank/DDBJ databases">
        <authorList>
            <consortium name="DOE Joint Genome Institute"/>
            <person name="Haridas S."/>
            <person name="Albert R."/>
            <person name="Binder M."/>
            <person name="Bloem J."/>
            <person name="Labutti K."/>
            <person name="Salamov A."/>
            <person name="Andreopoulos B."/>
            <person name="Baker S.E."/>
            <person name="Barry K."/>
            <person name="Bills G."/>
            <person name="Bluhm B.H."/>
            <person name="Cannon C."/>
            <person name="Castanera R."/>
            <person name="Culley D.E."/>
            <person name="Daum C."/>
            <person name="Ezra D."/>
            <person name="Gonzalez J.B."/>
            <person name="Henrissat B."/>
            <person name="Kuo A."/>
            <person name="Liang C."/>
            <person name="Lipzen A."/>
            <person name="Lutzoni F."/>
            <person name="Magnuson J."/>
            <person name="Mondo S."/>
            <person name="Nolan M."/>
            <person name="Ohm R."/>
            <person name="Pangilinan J."/>
            <person name="Park H.-J."/>
            <person name="Ramirez L."/>
            <person name="Alfaro M."/>
            <person name="Sun H."/>
            <person name="Tritt A."/>
            <person name="Yoshinaga Y."/>
            <person name="Zwiers L.-H."/>
            <person name="Turgeon B.G."/>
            <person name="Goodwin S.B."/>
            <person name="Spatafora J.W."/>
            <person name="Crous P.W."/>
            <person name="Grigoriev I.V."/>
        </authorList>
    </citation>
    <scope>NUCLEOTIDE SEQUENCE</scope>
    <source>
        <strain evidence="2">CBS 342.82</strain>
    </source>
</reference>
<dbReference type="RefSeq" id="XP_033457678.1">
    <property type="nucleotide sequence ID" value="XM_033605406.1"/>
</dbReference>
<gene>
    <name evidence="2" type="ORF">K489DRAFT_382571</name>
</gene>
<name>A0A6J3M145_9PEZI</name>
<dbReference type="Proteomes" id="UP000504637">
    <property type="component" value="Unplaced"/>
</dbReference>
<evidence type="ECO:0000313" key="2">
    <source>
        <dbReference type="RefSeq" id="XP_033457678.1"/>
    </source>
</evidence>
<keyword evidence="1" id="KW-1185">Reference proteome</keyword>
<protein>
    <submittedName>
        <fullName evidence="2">Uncharacterized protein</fullName>
    </submittedName>
</protein>
<evidence type="ECO:0000313" key="1">
    <source>
        <dbReference type="Proteomes" id="UP000504637"/>
    </source>
</evidence>
<dbReference type="AlphaFoldDB" id="A0A6J3M145"/>
<proteinExistence type="predicted"/>
<reference evidence="2" key="2">
    <citation type="submission" date="2020-04" db="EMBL/GenBank/DDBJ databases">
        <authorList>
            <consortium name="NCBI Genome Project"/>
        </authorList>
    </citation>
    <scope>NUCLEOTIDE SEQUENCE</scope>
    <source>
        <strain evidence="2">CBS 342.82</strain>
    </source>
</reference>
<dbReference type="GeneID" id="54363206"/>